<evidence type="ECO:0000313" key="3">
    <source>
        <dbReference type="EMBL" id="MBB3109376.1"/>
    </source>
</evidence>
<dbReference type="InterPro" id="IPR014721">
    <property type="entry name" value="Ribsml_uS5_D2-typ_fold_subgr"/>
</dbReference>
<dbReference type="CDD" id="cd00009">
    <property type="entry name" value="AAA"/>
    <property type="match status" value="1"/>
</dbReference>
<evidence type="ECO:0000256" key="1">
    <source>
        <dbReference type="ARBA" id="ARBA00006354"/>
    </source>
</evidence>
<dbReference type="Gene3D" id="3.40.50.300">
    <property type="entry name" value="P-loop containing nucleotide triphosphate hydrolases"/>
    <property type="match status" value="1"/>
</dbReference>
<reference evidence="3 4" key="1">
    <citation type="submission" date="2020-08" db="EMBL/GenBank/DDBJ databases">
        <title>Genomic Encyclopedia of Type Strains, Phase III (KMG-III): the genomes of soil and plant-associated and newly described type strains.</title>
        <authorList>
            <person name="Whitman W."/>
        </authorList>
    </citation>
    <scope>NUCLEOTIDE SEQUENCE [LARGE SCALE GENOMIC DNA]</scope>
    <source>
        <strain evidence="3 4">CECT 5862</strain>
    </source>
</reference>
<dbReference type="InterPro" id="IPR045006">
    <property type="entry name" value="CHLI-like"/>
</dbReference>
<feature type="domain" description="AAA+ ATPase" evidence="2">
    <location>
        <begin position="217"/>
        <end position="403"/>
    </location>
</feature>
<dbReference type="InterPro" id="IPR004482">
    <property type="entry name" value="Mg_chelat-rel"/>
</dbReference>
<dbReference type="Pfam" id="PF13335">
    <property type="entry name" value="Mg_chelatase_C"/>
    <property type="match status" value="1"/>
</dbReference>
<gene>
    <name evidence="3" type="ORF">FHS18_001428</name>
</gene>
<dbReference type="InterPro" id="IPR027417">
    <property type="entry name" value="P-loop_NTPase"/>
</dbReference>
<dbReference type="InterPro" id="IPR025158">
    <property type="entry name" value="Mg_chelat-rel_C"/>
</dbReference>
<sequence length="515" mass="55617">MFITLYSGSVYGVEGKNIAVEADIASGLPQVSIVGLPDPAVRESVERVRAAIKNCGFKFPLDRITINLAPADFRKEGTAFDLAIASAILAASEQLSSAPFQGALVLGELALGGEIRAVPGVLPMVEKAKRSGLHRVLLPLSNAQEASFIEGMELFAVTHLSQLGKCEKSGQGWELLRYDPSAHADGSDEFLAASHEDFGDVLGQHHAKRALLIAAAGSHNVIFSGPPGTGKTMLARRLPGIMPPLEEEEALQVTKIYSSAGKLPQGVSSLLRVRPFRTPHHTISAAGLIGGGSIPRPGEVTLAHRGVLFLDELPEFSRNALEVLRQPLEDREVTIARSRAVFRFPASFLLACSMNPCPCGYLGHETDTQRCTCSEVQIARYRAKISGPLLDRIDMHIEVARPLSTEGLQPGMNSSQMRETVQQAHQIRLERERRLGRPLSTLAGASLLQVTLRTPAADQLLKMAFDTLGVSLRAHDRILKLARTVADLESCDAVDASHIAEAIGYRSLDRKLHAL</sequence>
<evidence type="ECO:0000259" key="2">
    <source>
        <dbReference type="SMART" id="SM00382"/>
    </source>
</evidence>
<dbReference type="PANTHER" id="PTHR32039">
    <property type="entry name" value="MAGNESIUM-CHELATASE SUBUNIT CHLI"/>
    <property type="match status" value="1"/>
</dbReference>
<organism evidence="3 4">
    <name type="scientific">Paenibacillus phyllosphaerae</name>
    <dbReference type="NCBI Taxonomy" id="274593"/>
    <lineage>
        <taxon>Bacteria</taxon>
        <taxon>Bacillati</taxon>
        <taxon>Bacillota</taxon>
        <taxon>Bacilli</taxon>
        <taxon>Bacillales</taxon>
        <taxon>Paenibacillaceae</taxon>
        <taxon>Paenibacillus</taxon>
    </lineage>
</organism>
<dbReference type="Proteomes" id="UP000570361">
    <property type="component" value="Unassembled WGS sequence"/>
</dbReference>
<comment type="similarity">
    <text evidence="1">Belongs to the Mg-chelatase subunits D/I family. ComM subfamily.</text>
</comment>
<protein>
    <submittedName>
        <fullName evidence="3">Magnesium chelatase family protein</fullName>
    </submittedName>
</protein>
<evidence type="ECO:0000313" key="4">
    <source>
        <dbReference type="Proteomes" id="UP000570361"/>
    </source>
</evidence>
<keyword evidence="4" id="KW-1185">Reference proteome</keyword>
<dbReference type="Gene3D" id="3.30.230.10">
    <property type="match status" value="1"/>
</dbReference>
<proteinExistence type="inferred from homology"/>
<dbReference type="EMBL" id="JACHXK010000002">
    <property type="protein sequence ID" value="MBB3109376.1"/>
    <property type="molecule type" value="Genomic_DNA"/>
</dbReference>
<accession>A0A7W5FLP3</accession>
<dbReference type="NCBIfam" id="TIGR00368">
    <property type="entry name" value="YifB family Mg chelatase-like AAA ATPase"/>
    <property type="match status" value="1"/>
</dbReference>
<dbReference type="SMART" id="SM00382">
    <property type="entry name" value="AAA"/>
    <property type="match status" value="1"/>
</dbReference>
<dbReference type="RefSeq" id="WP_183598359.1">
    <property type="nucleotide sequence ID" value="NZ_JACHXK010000002.1"/>
</dbReference>
<name>A0A7W5FLP3_9BACL</name>
<dbReference type="Pfam" id="PF01078">
    <property type="entry name" value="Mg_chelatase"/>
    <property type="match status" value="1"/>
</dbReference>
<dbReference type="AlphaFoldDB" id="A0A7W5FLP3"/>
<dbReference type="InterPro" id="IPR020568">
    <property type="entry name" value="Ribosomal_Su5_D2-typ_SF"/>
</dbReference>
<dbReference type="PANTHER" id="PTHR32039:SF7">
    <property type="entry name" value="COMPETENCE PROTEIN COMM"/>
    <property type="match status" value="1"/>
</dbReference>
<dbReference type="InterPro" id="IPR000523">
    <property type="entry name" value="Mg_chelatse_chII-like_cat_dom"/>
</dbReference>
<dbReference type="InterPro" id="IPR003593">
    <property type="entry name" value="AAA+_ATPase"/>
</dbReference>
<dbReference type="SUPFAM" id="SSF52540">
    <property type="entry name" value="P-loop containing nucleoside triphosphate hydrolases"/>
    <property type="match status" value="1"/>
</dbReference>
<dbReference type="GO" id="GO:0005524">
    <property type="term" value="F:ATP binding"/>
    <property type="evidence" value="ECO:0007669"/>
    <property type="project" value="InterPro"/>
</dbReference>
<comment type="caution">
    <text evidence="3">The sequence shown here is derived from an EMBL/GenBank/DDBJ whole genome shotgun (WGS) entry which is preliminary data.</text>
</comment>
<dbReference type="Pfam" id="PF13541">
    <property type="entry name" value="ChlI"/>
    <property type="match status" value="1"/>
</dbReference>
<dbReference type="SUPFAM" id="SSF54211">
    <property type="entry name" value="Ribosomal protein S5 domain 2-like"/>
    <property type="match status" value="1"/>
</dbReference>